<dbReference type="AlphaFoldDB" id="A0A9D2JF22"/>
<keyword evidence="1" id="KW-1133">Transmembrane helix</keyword>
<accession>A0A9D2JF22</accession>
<keyword evidence="1" id="KW-0812">Transmembrane</keyword>
<evidence type="ECO:0000256" key="1">
    <source>
        <dbReference type="SAM" id="Phobius"/>
    </source>
</evidence>
<evidence type="ECO:0000313" key="3">
    <source>
        <dbReference type="Proteomes" id="UP000824031"/>
    </source>
</evidence>
<feature type="transmembrane region" description="Helical" evidence="1">
    <location>
        <begin position="114"/>
        <end position="137"/>
    </location>
</feature>
<keyword evidence="1" id="KW-0472">Membrane</keyword>
<dbReference type="Pfam" id="PF20563">
    <property type="entry name" value="DUF6773"/>
    <property type="match status" value="1"/>
</dbReference>
<name>A0A9D2JF22_9FIRM</name>
<reference evidence="2" key="2">
    <citation type="submission" date="2021-04" db="EMBL/GenBank/DDBJ databases">
        <authorList>
            <person name="Gilroy R."/>
        </authorList>
    </citation>
    <scope>NUCLEOTIDE SEQUENCE</scope>
    <source>
        <strain evidence="2">3436</strain>
    </source>
</reference>
<reference evidence="2" key="1">
    <citation type="journal article" date="2021" name="PeerJ">
        <title>Extensive microbial diversity within the chicken gut microbiome revealed by metagenomics and culture.</title>
        <authorList>
            <person name="Gilroy R."/>
            <person name="Ravi A."/>
            <person name="Getino M."/>
            <person name="Pursley I."/>
            <person name="Horton D.L."/>
            <person name="Alikhan N.F."/>
            <person name="Baker D."/>
            <person name="Gharbi K."/>
            <person name="Hall N."/>
            <person name="Watson M."/>
            <person name="Adriaenssens E.M."/>
            <person name="Foster-Nyarko E."/>
            <person name="Jarju S."/>
            <person name="Secka A."/>
            <person name="Antonio M."/>
            <person name="Oren A."/>
            <person name="Chaudhuri R.R."/>
            <person name="La Ragione R."/>
            <person name="Hildebrand F."/>
            <person name="Pallen M.J."/>
        </authorList>
    </citation>
    <scope>NUCLEOTIDE SEQUENCE</scope>
    <source>
        <strain evidence="2">3436</strain>
    </source>
</reference>
<feature type="transmembrane region" description="Helical" evidence="1">
    <location>
        <begin position="86"/>
        <end position="108"/>
    </location>
</feature>
<gene>
    <name evidence="2" type="ORF">H9810_00640</name>
</gene>
<evidence type="ECO:0000313" key="2">
    <source>
        <dbReference type="EMBL" id="HIZ47213.1"/>
    </source>
</evidence>
<dbReference type="Proteomes" id="UP000824031">
    <property type="component" value="Unassembled WGS sequence"/>
</dbReference>
<protein>
    <submittedName>
        <fullName evidence="2">Uncharacterized protein</fullName>
    </submittedName>
</protein>
<proteinExistence type="predicted"/>
<feature type="transmembrane region" description="Helical" evidence="1">
    <location>
        <begin position="55"/>
        <end position="74"/>
    </location>
</feature>
<dbReference type="EMBL" id="DXBO01000013">
    <property type="protein sequence ID" value="HIZ47213.1"/>
    <property type="molecule type" value="Genomic_DNA"/>
</dbReference>
<feature type="transmembrane region" description="Helical" evidence="1">
    <location>
        <begin position="31"/>
        <end position="49"/>
    </location>
</feature>
<dbReference type="InterPro" id="IPR046664">
    <property type="entry name" value="DUF6773"/>
</dbReference>
<sequence>MKLDFYTKYTKRSQLDEMQEQKLCKLESRGFWLLWWGHLAVIFIQNLMGTPASELIWEWALFMLVSLYMLVECIRNGIWHRHIKPTLGANLVGSAIAGLVVFVYRFFVSSYWPGALYTGVFTALLCFAALQGTAWLYKKRHSQLENTEEDKDEQQN</sequence>
<organism evidence="2 3">
    <name type="scientific">Candidatus Gemmiger excrementavium</name>
    <dbReference type="NCBI Taxonomy" id="2838608"/>
    <lineage>
        <taxon>Bacteria</taxon>
        <taxon>Bacillati</taxon>
        <taxon>Bacillota</taxon>
        <taxon>Clostridia</taxon>
        <taxon>Eubacteriales</taxon>
        <taxon>Gemmiger</taxon>
    </lineage>
</organism>
<comment type="caution">
    <text evidence="2">The sequence shown here is derived from an EMBL/GenBank/DDBJ whole genome shotgun (WGS) entry which is preliminary data.</text>
</comment>